<evidence type="ECO:0000313" key="14">
    <source>
        <dbReference type="EMBL" id="MST62978.1"/>
    </source>
</evidence>
<sequence>MHKALYRVYRPIVFEDMIGQEHIIKTLKNQIKEGNLNHAYLFCGTRGTGKTTAAKILSRAVNCDNLENNNPCNQCESCVSILDNSNIDVVEIDAASNNSVDDIRELRETVKYTPSNSKYKVYIIDEVHMLSQGAFNALLKTLEEPPSYVIFILATTEPNKIPATILSRCQRFDFKRVSINDLMDRMRNICKSENIEIDEESLRIVARNGQGSVRDSLSILDKCVSFTDGVINASDVEDILGITDPIQLIEFARNIIEYNVGGCIKLVEEYYTNGKDLKILTLDLIQLFRNIMVAKILGDAEDFIEFTVEYKNIIIELSKAVRKEELVRVLTLLSELLDNLRFTTNSRMSMEVYMMKIAAPQTDSSLEALYSRIEKLEKLIEDGKISIINNVIADLDTQNNKTAGDRQKNFAHGVNKHQKVEQKSGTDSDSTTASDSSDAGASSSESTSVLTEDILNNIKEGWMGLMNQLNKDNKKVLRAFLLEKVDLIINNDILYIVGSENFSFVIARLRSAENIDYLKVAIKKVFGIDVNVGIILSSETDKMLGGNISNDRSSDESNGQNRLLELIGDDFSGEIEYEE</sequence>
<dbReference type="GO" id="GO:0005524">
    <property type="term" value="F:ATP binding"/>
    <property type="evidence" value="ECO:0007669"/>
    <property type="project" value="UniProtKB-KW"/>
</dbReference>
<dbReference type="GO" id="GO:0003887">
    <property type="term" value="F:DNA-directed DNA polymerase activity"/>
    <property type="evidence" value="ECO:0007669"/>
    <property type="project" value="UniProtKB-KW"/>
</dbReference>
<feature type="compositionally biased region" description="Low complexity" evidence="12">
    <location>
        <begin position="427"/>
        <end position="448"/>
    </location>
</feature>
<dbReference type="InterPro" id="IPR003593">
    <property type="entry name" value="AAA+_ATPase"/>
</dbReference>
<evidence type="ECO:0000256" key="1">
    <source>
        <dbReference type="ARBA" id="ARBA00006360"/>
    </source>
</evidence>
<comment type="caution">
    <text evidence="14">The sequence shown here is derived from an EMBL/GenBank/DDBJ whole genome shotgun (WGS) entry which is preliminary data.</text>
</comment>
<keyword evidence="15" id="KW-1185">Reference proteome</keyword>
<dbReference type="GO" id="GO:0046872">
    <property type="term" value="F:metal ion binding"/>
    <property type="evidence" value="ECO:0007669"/>
    <property type="project" value="UniProtKB-KW"/>
</dbReference>
<dbReference type="InterPro" id="IPR012763">
    <property type="entry name" value="DNA_pol_III_sug/sutau_N"/>
</dbReference>
<dbReference type="FunFam" id="3.40.50.300:FF:000014">
    <property type="entry name" value="DNA polymerase III subunit gamma/tau"/>
    <property type="match status" value="1"/>
</dbReference>
<dbReference type="InterPro" id="IPR022754">
    <property type="entry name" value="DNA_pol_III_gamma-3"/>
</dbReference>
<keyword evidence="9" id="KW-0067">ATP-binding</keyword>
<keyword evidence="6" id="KW-0479">Metal-binding</keyword>
<keyword evidence="10" id="KW-0239">DNA-directed DNA polymerase</keyword>
<dbReference type="Proteomes" id="UP000440713">
    <property type="component" value="Unassembled WGS sequence"/>
</dbReference>
<dbReference type="GO" id="GO:0006261">
    <property type="term" value="P:DNA-templated DNA replication"/>
    <property type="evidence" value="ECO:0007669"/>
    <property type="project" value="TreeGrafter"/>
</dbReference>
<dbReference type="AlphaFoldDB" id="A0A6N7X1V3"/>
<feature type="domain" description="AAA+ ATPase" evidence="13">
    <location>
        <begin position="36"/>
        <end position="178"/>
    </location>
</feature>
<name>A0A6N7X1V3_9FIRM</name>
<proteinExistence type="inferred from homology"/>
<keyword evidence="3 14" id="KW-0808">Transferase</keyword>
<dbReference type="NCBIfam" id="TIGR02397">
    <property type="entry name" value="dnaX_nterm"/>
    <property type="match status" value="1"/>
</dbReference>
<evidence type="ECO:0000256" key="7">
    <source>
        <dbReference type="ARBA" id="ARBA00022741"/>
    </source>
</evidence>
<dbReference type="SUPFAM" id="SSF52540">
    <property type="entry name" value="P-loop containing nucleoside triphosphate hydrolases"/>
    <property type="match status" value="1"/>
</dbReference>
<organism evidence="14 15">
    <name type="scientific">Peptostreptococcus porci</name>
    <dbReference type="NCBI Taxonomy" id="2652282"/>
    <lineage>
        <taxon>Bacteria</taxon>
        <taxon>Bacillati</taxon>
        <taxon>Bacillota</taxon>
        <taxon>Clostridia</taxon>
        <taxon>Peptostreptococcales</taxon>
        <taxon>Peptostreptococcaceae</taxon>
        <taxon>Peptostreptococcus</taxon>
    </lineage>
</organism>
<evidence type="ECO:0000256" key="5">
    <source>
        <dbReference type="ARBA" id="ARBA00022705"/>
    </source>
</evidence>
<dbReference type="Gene3D" id="3.40.50.300">
    <property type="entry name" value="P-loop containing nucleotide triphosphate hydrolases"/>
    <property type="match status" value="1"/>
</dbReference>
<dbReference type="CDD" id="cd00009">
    <property type="entry name" value="AAA"/>
    <property type="match status" value="1"/>
</dbReference>
<evidence type="ECO:0000256" key="12">
    <source>
        <dbReference type="SAM" id="MobiDB-lite"/>
    </source>
</evidence>
<protein>
    <recommendedName>
        <fullName evidence="2">DNA-directed DNA polymerase</fullName>
        <ecNumber evidence="2">2.7.7.7</ecNumber>
    </recommendedName>
</protein>
<dbReference type="CDD" id="cd18137">
    <property type="entry name" value="HLD_clamp_pol_III_gamma_tau"/>
    <property type="match status" value="1"/>
</dbReference>
<dbReference type="InterPro" id="IPR008921">
    <property type="entry name" value="DNA_pol3_clamp-load_cplx_C"/>
</dbReference>
<dbReference type="Pfam" id="PF22608">
    <property type="entry name" value="DNAX_ATPase_lid"/>
    <property type="match status" value="1"/>
</dbReference>
<gene>
    <name evidence="14" type="primary">dnaX</name>
    <name evidence="14" type="ORF">FYJ71_08345</name>
</gene>
<dbReference type="NCBIfam" id="NF004046">
    <property type="entry name" value="PRK05563.1"/>
    <property type="match status" value="1"/>
</dbReference>
<evidence type="ECO:0000256" key="11">
    <source>
        <dbReference type="ARBA" id="ARBA00049244"/>
    </source>
</evidence>
<dbReference type="SMART" id="SM00382">
    <property type="entry name" value="AAA"/>
    <property type="match status" value="1"/>
</dbReference>
<dbReference type="GO" id="GO:0009360">
    <property type="term" value="C:DNA polymerase III complex"/>
    <property type="evidence" value="ECO:0007669"/>
    <property type="project" value="InterPro"/>
</dbReference>
<dbReference type="FunFam" id="1.10.8.60:FF:000013">
    <property type="entry name" value="DNA polymerase III subunit gamma/tau"/>
    <property type="match status" value="1"/>
</dbReference>
<evidence type="ECO:0000256" key="9">
    <source>
        <dbReference type="ARBA" id="ARBA00022840"/>
    </source>
</evidence>
<dbReference type="RefSeq" id="WP_154538450.1">
    <property type="nucleotide sequence ID" value="NZ_VUNE01000004.1"/>
</dbReference>
<dbReference type="Gene3D" id="1.10.8.60">
    <property type="match status" value="1"/>
</dbReference>
<dbReference type="PANTHER" id="PTHR11669">
    <property type="entry name" value="REPLICATION FACTOR C / DNA POLYMERASE III GAMMA-TAU SUBUNIT"/>
    <property type="match status" value="1"/>
</dbReference>
<evidence type="ECO:0000313" key="15">
    <source>
        <dbReference type="Proteomes" id="UP000440713"/>
    </source>
</evidence>
<dbReference type="EMBL" id="VUNE01000004">
    <property type="protein sequence ID" value="MST62978.1"/>
    <property type="molecule type" value="Genomic_DNA"/>
</dbReference>
<comment type="catalytic activity">
    <reaction evidence="11">
        <text>DNA(n) + a 2'-deoxyribonucleoside 5'-triphosphate = DNA(n+1) + diphosphate</text>
        <dbReference type="Rhea" id="RHEA:22508"/>
        <dbReference type="Rhea" id="RHEA-COMP:17339"/>
        <dbReference type="Rhea" id="RHEA-COMP:17340"/>
        <dbReference type="ChEBI" id="CHEBI:33019"/>
        <dbReference type="ChEBI" id="CHEBI:61560"/>
        <dbReference type="ChEBI" id="CHEBI:173112"/>
        <dbReference type="EC" id="2.7.7.7"/>
    </reaction>
</comment>
<keyword evidence="5" id="KW-0235">DNA replication</keyword>
<dbReference type="EC" id="2.7.7.7" evidence="2"/>
<dbReference type="InterPro" id="IPR027417">
    <property type="entry name" value="P-loop_NTPase"/>
</dbReference>
<feature type="region of interest" description="Disordered" evidence="12">
    <location>
        <begin position="403"/>
        <end position="448"/>
    </location>
</feature>
<keyword evidence="7" id="KW-0547">Nucleotide-binding</keyword>
<dbReference type="SUPFAM" id="SSF48019">
    <property type="entry name" value="post-AAA+ oligomerization domain-like"/>
    <property type="match status" value="1"/>
</dbReference>
<evidence type="ECO:0000256" key="4">
    <source>
        <dbReference type="ARBA" id="ARBA00022695"/>
    </source>
</evidence>
<evidence type="ECO:0000256" key="10">
    <source>
        <dbReference type="ARBA" id="ARBA00022932"/>
    </source>
</evidence>
<dbReference type="Pfam" id="PF12169">
    <property type="entry name" value="DNA_pol3_gamma3"/>
    <property type="match status" value="1"/>
</dbReference>
<evidence type="ECO:0000259" key="13">
    <source>
        <dbReference type="SMART" id="SM00382"/>
    </source>
</evidence>
<dbReference type="InterPro" id="IPR050238">
    <property type="entry name" value="DNA_Rep/Repair_Clamp_Loader"/>
</dbReference>
<evidence type="ECO:0000256" key="8">
    <source>
        <dbReference type="ARBA" id="ARBA00022833"/>
    </source>
</evidence>
<evidence type="ECO:0000256" key="3">
    <source>
        <dbReference type="ARBA" id="ARBA00022679"/>
    </source>
</evidence>
<accession>A0A6N7X1V3</accession>
<keyword evidence="8" id="KW-0862">Zinc</keyword>
<keyword evidence="4 14" id="KW-0548">Nucleotidyltransferase</keyword>
<evidence type="ECO:0000256" key="6">
    <source>
        <dbReference type="ARBA" id="ARBA00022723"/>
    </source>
</evidence>
<evidence type="ECO:0000256" key="2">
    <source>
        <dbReference type="ARBA" id="ARBA00012417"/>
    </source>
</evidence>
<dbReference type="GO" id="GO:0003677">
    <property type="term" value="F:DNA binding"/>
    <property type="evidence" value="ECO:0007669"/>
    <property type="project" value="InterPro"/>
</dbReference>
<dbReference type="Pfam" id="PF13177">
    <property type="entry name" value="DNA_pol3_delta2"/>
    <property type="match status" value="1"/>
</dbReference>
<dbReference type="Gene3D" id="1.20.272.10">
    <property type="match status" value="1"/>
</dbReference>
<dbReference type="PANTHER" id="PTHR11669:SF0">
    <property type="entry name" value="PROTEIN STICHEL-LIKE 2"/>
    <property type="match status" value="1"/>
</dbReference>
<reference evidence="14 15" key="1">
    <citation type="submission" date="2019-08" db="EMBL/GenBank/DDBJ databases">
        <title>In-depth cultivation of the pig gut microbiome towards novel bacterial diversity and tailored functional studies.</title>
        <authorList>
            <person name="Wylensek D."/>
            <person name="Hitch T.C.A."/>
            <person name="Clavel T."/>
        </authorList>
    </citation>
    <scope>NUCLEOTIDE SEQUENCE [LARGE SCALE GENOMIC DNA]</scope>
    <source>
        <strain evidence="14 15">WCA-SAB-591-4A-A</strain>
    </source>
</reference>
<dbReference type="InterPro" id="IPR045085">
    <property type="entry name" value="HLD_clamp_pol_III_gamma_tau"/>
</dbReference>
<comment type="similarity">
    <text evidence="1">Belongs to the DnaX/STICHEL family.</text>
</comment>